<evidence type="ECO:0000256" key="4">
    <source>
        <dbReference type="ARBA" id="ARBA00022989"/>
    </source>
</evidence>
<accession>A0A9Y1BRL6</accession>
<protein>
    <submittedName>
        <fullName evidence="8">DMT family transporter</fullName>
    </submittedName>
</protein>
<dbReference type="PANTHER" id="PTHR32322:SF18">
    <property type="entry name" value="S-ADENOSYLMETHIONINE_S-ADENOSYLHOMOCYSTEINE TRANSPORTER"/>
    <property type="match status" value="1"/>
</dbReference>
<evidence type="ECO:0000256" key="1">
    <source>
        <dbReference type="ARBA" id="ARBA00004651"/>
    </source>
</evidence>
<evidence type="ECO:0000313" key="8">
    <source>
        <dbReference type="EMBL" id="UJG43777.1"/>
    </source>
</evidence>
<dbReference type="Gene3D" id="1.10.3730.20">
    <property type="match status" value="1"/>
</dbReference>
<keyword evidence="5 6" id="KW-0472">Membrane</keyword>
<evidence type="ECO:0000259" key="7">
    <source>
        <dbReference type="Pfam" id="PF00892"/>
    </source>
</evidence>
<feature type="domain" description="EamA" evidence="7">
    <location>
        <begin position="13"/>
        <end position="148"/>
    </location>
</feature>
<dbReference type="SUPFAM" id="SSF103481">
    <property type="entry name" value="Multidrug resistance efflux transporter EmrE"/>
    <property type="match status" value="2"/>
</dbReference>
<dbReference type="InterPro" id="IPR050638">
    <property type="entry name" value="AA-Vitamin_Transporters"/>
</dbReference>
<feature type="domain" description="EamA" evidence="7">
    <location>
        <begin position="170"/>
        <end position="302"/>
    </location>
</feature>
<proteinExistence type="predicted"/>
<dbReference type="Pfam" id="PF00892">
    <property type="entry name" value="EamA"/>
    <property type="match status" value="2"/>
</dbReference>
<feature type="transmembrane region" description="Helical" evidence="6">
    <location>
        <begin position="199"/>
        <end position="220"/>
    </location>
</feature>
<name>A0A9Y1BRL6_9ARCH</name>
<feature type="transmembrane region" description="Helical" evidence="6">
    <location>
        <begin position="40"/>
        <end position="57"/>
    </location>
</feature>
<feature type="transmembrane region" description="Helical" evidence="6">
    <location>
        <begin position="104"/>
        <end position="125"/>
    </location>
</feature>
<dbReference type="InterPro" id="IPR037185">
    <property type="entry name" value="EmrE-like"/>
</dbReference>
<keyword evidence="2" id="KW-1003">Cell membrane</keyword>
<evidence type="ECO:0000256" key="6">
    <source>
        <dbReference type="SAM" id="Phobius"/>
    </source>
</evidence>
<dbReference type="PANTHER" id="PTHR32322">
    <property type="entry name" value="INNER MEMBRANE TRANSPORTER"/>
    <property type="match status" value="1"/>
</dbReference>
<feature type="transmembrane region" description="Helical" evidence="6">
    <location>
        <begin position="132"/>
        <end position="149"/>
    </location>
</feature>
<evidence type="ECO:0000256" key="5">
    <source>
        <dbReference type="ARBA" id="ARBA00023136"/>
    </source>
</evidence>
<feature type="transmembrane region" description="Helical" evidence="6">
    <location>
        <begin position="77"/>
        <end position="98"/>
    </location>
</feature>
<keyword evidence="4 6" id="KW-1133">Transmembrane helix</keyword>
<dbReference type="Proteomes" id="UP001200513">
    <property type="component" value="Chromosome"/>
</dbReference>
<dbReference type="AlphaFoldDB" id="A0A9Y1BRL6"/>
<dbReference type="GO" id="GO:0005886">
    <property type="term" value="C:plasma membrane"/>
    <property type="evidence" value="ECO:0007669"/>
    <property type="project" value="UniProtKB-SubCell"/>
</dbReference>
<feature type="transmembrane region" description="Helical" evidence="6">
    <location>
        <begin position="169"/>
        <end position="187"/>
    </location>
</feature>
<sequence>MKNTLHYLKVGVIVFGWALAPVIGEYIIDQTKQLSPFQLSFFRYFLAALTLVVIFFFKSREKRPSKQDVEKIIKEKWHFLLITSVFVSLMPICLFFAVKKTTASSSSFLLNINVAFIPLIAFVLVKEKIKRNQIIGVSVTIIGSFLVIFDNEIKSLDFSLSSFSSSTVVGNLLALISGLSWAIYTVLLKKFYTEDDPLFITFLNLLLSSILLFPIAFFIFPYSISINFLGLVLVFLLAIVSTALAYTFWLDILAYMHTTEVGVIQVLVPVISALLAVFFLGETITFVFAIGAILIIVGLFIVEKETEIVQE</sequence>
<feature type="transmembrane region" description="Helical" evidence="6">
    <location>
        <begin position="226"/>
        <end position="249"/>
    </location>
</feature>
<feature type="transmembrane region" description="Helical" evidence="6">
    <location>
        <begin position="261"/>
        <end position="280"/>
    </location>
</feature>
<organism evidence="8">
    <name type="scientific">Candidatus Heimdallarchaeum endolithica</name>
    <dbReference type="NCBI Taxonomy" id="2876572"/>
    <lineage>
        <taxon>Archaea</taxon>
        <taxon>Promethearchaeati</taxon>
        <taxon>Candidatus Heimdallarchaeota</taxon>
        <taxon>Candidatus Heimdallarchaeia (ex Rinke et al. 2021) (nom. nud.)</taxon>
        <taxon>Candidatus Heimdallarchaeales</taxon>
        <taxon>Candidatus Heimdallarchaeaceae</taxon>
        <taxon>Candidatus Heimdallarchaeum</taxon>
    </lineage>
</organism>
<gene>
    <name evidence="8" type="ORF">K9W46_01005</name>
</gene>
<comment type="subcellular location">
    <subcellularLocation>
        <location evidence="1">Cell membrane</location>
        <topology evidence="1">Multi-pass membrane protein</topology>
    </subcellularLocation>
</comment>
<reference evidence="8" key="1">
    <citation type="journal article" date="2022" name="Nat. Microbiol.">
        <title>Unique mobile elements and scalable gene flow at the prokaryote-eukaryote boundary revealed by circularized Asgard archaea genomes.</title>
        <authorList>
            <person name="Wu F."/>
            <person name="Speth D.R."/>
            <person name="Philosof A."/>
            <person name="Cremiere A."/>
            <person name="Narayanan A."/>
            <person name="Barco R.A."/>
            <person name="Connon S.A."/>
            <person name="Amend J.P."/>
            <person name="Antoshechkin I.A."/>
            <person name="Orphan V.J."/>
        </authorList>
    </citation>
    <scope>NUCLEOTIDE SEQUENCE</scope>
    <source>
        <strain evidence="8">PR6</strain>
    </source>
</reference>
<evidence type="ECO:0000256" key="3">
    <source>
        <dbReference type="ARBA" id="ARBA00022692"/>
    </source>
</evidence>
<dbReference type="EMBL" id="CP084167">
    <property type="protein sequence ID" value="UJG43777.1"/>
    <property type="molecule type" value="Genomic_DNA"/>
</dbReference>
<evidence type="ECO:0000256" key="2">
    <source>
        <dbReference type="ARBA" id="ARBA00022475"/>
    </source>
</evidence>
<keyword evidence="3 6" id="KW-0812">Transmembrane</keyword>
<dbReference type="InterPro" id="IPR000620">
    <property type="entry name" value="EamA_dom"/>
</dbReference>
<feature type="transmembrane region" description="Helical" evidence="6">
    <location>
        <begin position="286"/>
        <end position="302"/>
    </location>
</feature>
<feature type="transmembrane region" description="Helical" evidence="6">
    <location>
        <begin position="7"/>
        <end position="28"/>
    </location>
</feature>